<proteinExistence type="inferred from homology"/>
<dbReference type="PANTHER" id="PTHR30629:SF2">
    <property type="entry name" value="PROPHAGE INTEGRASE INTS-RELATED"/>
    <property type="match status" value="1"/>
</dbReference>
<keyword evidence="2" id="KW-0229">DNA integration</keyword>
<evidence type="ECO:0000313" key="9">
    <source>
        <dbReference type="Proteomes" id="UP000238589"/>
    </source>
</evidence>
<dbReference type="RefSeq" id="WP_105747274.1">
    <property type="nucleotide sequence ID" value="NZ_PVLQ01000012.1"/>
</dbReference>
<reference evidence="8 9" key="1">
    <citation type="submission" date="2018-03" db="EMBL/GenBank/DDBJ databases">
        <title>Comparative genomics illustrates the genes involved in a hyperalkaliphilic mechanisms of Serpentinomonas isolated from highly-alkaline calcium-rich serpentinized springs.</title>
        <authorList>
            <person name="Suzuki S."/>
            <person name="Ishii S."/>
            <person name="Walworth N."/>
            <person name="Bird L."/>
            <person name="Kuenen J.G."/>
            <person name="Nealson K.H."/>
        </authorList>
    </citation>
    <scope>NUCLEOTIDE SEQUENCE [LARGE SCALE GENOMIC DNA]</scope>
    <source>
        <strain evidence="8 9">P1</strain>
    </source>
</reference>
<dbReference type="InterPro" id="IPR053876">
    <property type="entry name" value="Phage_int_M"/>
</dbReference>
<dbReference type="OrthoDB" id="9775880at2"/>
<accession>A0A2S9K7J6</accession>
<dbReference type="InterPro" id="IPR050808">
    <property type="entry name" value="Phage_Integrase"/>
</dbReference>
<gene>
    <name evidence="8" type="ORF">C6P64_03840</name>
</gene>
<organism evidence="8 9">
    <name type="scientific">Malikia granosa</name>
    <dbReference type="NCBI Taxonomy" id="263067"/>
    <lineage>
        <taxon>Bacteria</taxon>
        <taxon>Pseudomonadati</taxon>
        <taxon>Pseudomonadota</taxon>
        <taxon>Betaproteobacteria</taxon>
        <taxon>Burkholderiales</taxon>
        <taxon>Comamonadaceae</taxon>
        <taxon>Malikia</taxon>
    </lineage>
</organism>
<dbReference type="PANTHER" id="PTHR30629">
    <property type="entry name" value="PROPHAGE INTEGRASE"/>
    <property type="match status" value="1"/>
</dbReference>
<dbReference type="CDD" id="cd00801">
    <property type="entry name" value="INT_P4_C"/>
    <property type="match status" value="1"/>
</dbReference>
<evidence type="ECO:0000256" key="4">
    <source>
        <dbReference type="ARBA" id="ARBA00023172"/>
    </source>
</evidence>
<dbReference type="Pfam" id="PF22022">
    <property type="entry name" value="Phage_int_M"/>
    <property type="match status" value="1"/>
</dbReference>
<feature type="domain" description="Tyr recombinase" evidence="6">
    <location>
        <begin position="216"/>
        <end position="387"/>
    </location>
</feature>
<feature type="domain" description="Core-binding (CB)" evidence="7">
    <location>
        <begin position="104"/>
        <end position="185"/>
    </location>
</feature>
<dbReference type="Gene3D" id="1.10.150.130">
    <property type="match status" value="1"/>
</dbReference>
<dbReference type="InterPro" id="IPR010998">
    <property type="entry name" value="Integrase_recombinase_N"/>
</dbReference>
<dbReference type="SUPFAM" id="SSF56349">
    <property type="entry name" value="DNA breaking-rejoining enzymes"/>
    <property type="match status" value="1"/>
</dbReference>
<evidence type="ECO:0000256" key="5">
    <source>
        <dbReference type="PROSITE-ProRule" id="PRU01248"/>
    </source>
</evidence>
<keyword evidence="9" id="KW-1185">Reference proteome</keyword>
<dbReference type="Pfam" id="PF00589">
    <property type="entry name" value="Phage_integrase"/>
    <property type="match status" value="1"/>
</dbReference>
<dbReference type="PROSITE" id="PS51898">
    <property type="entry name" value="TYR_RECOMBINASE"/>
    <property type="match status" value="1"/>
</dbReference>
<dbReference type="Pfam" id="PF13356">
    <property type="entry name" value="Arm-DNA-bind_3"/>
    <property type="match status" value="1"/>
</dbReference>
<dbReference type="InterPro" id="IPR013762">
    <property type="entry name" value="Integrase-like_cat_sf"/>
</dbReference>
<dbReference type="GO" id="GO:0015074">
    <property type="term" value="P:DNA integration"/>
    <property type="evidence" value="ECO:0007669"/>
    <property type="project" value="UniProtKB-KW"/>
</dbReference>
<dbReference type="Gene3D" id="3.30.160.390">
    <property type="entry name" value="Integrase, DNA-binding domain"/>
    <property type="match status" value="1"/>
</dbReference>
<dbReference type="GO" id="GO:0006310">
    <property type="term" value="P:DNA recombination"/>
    <property type="evidence" value="ECO:0007669"/>
    <property type="project" value="UniProtKB-KW"/>
</dbReference>
<dbReference type="InterPro" id="IPR002104">
    <property type="entry name" value="Integrase_catalytic"/>
</dbReference>
<evidence type="ECO:0000259" key="6">
    <source>
        <dbReference type="PROSITE" id="PS51898"/>
    </source>
</evidence>
<dbReference type="InterPro" id="IPR038488">
    <property type="entry name" value="Integrase_DNA-bd_sf"/>
</dbReference>
<dbReference type="AlphaFoldDB" id="A0A2S9K7J6"/>
<name>A0A2S9K7J6_9BURK</name>
<evidence type="ECO:0000256" key="1">
    <source>
        <dbReference type="ARBA" id="ARBA00008857"/>
    </source>
</evidence>
<dbReference type="Gene3D" id="1.10.443.10">
    <property type="entry name" value="Intergrase catalytic core"/>
    <property type="match status" value="1"/>
</dbReference>
<comment type="caution">
    <text evidence="8">The sequence shown here is derived from an EMBL/GenBank/DDBJ whole genome shotgun (WGS) entry which is preliminary data.</text>
</comment>
<dbReference type="EMBL" id="PVLQ01000012">
    <property type="protein sequence ID" value="PRD66433.1"/>
    <property type="molecule type" value="Genomic_DNA"/>
</dbReference>
<dbReference type="PROSITE" id="PS51900">
    <property type="entry name" value="CB"/>
    <property type="match status" value="1"/>
</dbReference>
<protein>
    <submittedName>
        <fullName evidence="8">Integrase</fullName>
    </submittedName>
</protein>
<sequence>MPKLAKSLSAIEVQRLIEPGHWSVGGVAGLALQVTPTGARSWVLRIKIGNTRHDIGLGAFPGVSLAQARQKAGELRQQIAEGRNPVQERTAAKARIRAEQAATLTFAEAAERFIKAKSPEWKNTKSPAQWRASLETYAYPVIGNLDIRLIAQQHVEAILEPIWTTKTETATRLRGRIENVLDWAAAGGFRQGDNPARWRGLLDKRLPNPTKLKKVEHFPAVPLDEVFAFSEDLRAMHGTAARALEFAMLTAARSGEVRGAVWSEIDLKAAVWTVPAARMKAGKEHRVPLSMQALDLLRALPQVEGSEHVFTAPRGGALSDMSLTAVMRRMGRSEVPHGLRSSFRDWASERTAYPHEVAEMALAHTVKGVEASYRRLDMIDHRRSMMQAWADFTQTQPTTTADVVPIRREAA</sequence>
<dbReference type="InterPro" id="IPR044068">
    <property type="entry name" value="CB"/>
</dbReference>
<keyword evidence="3 5" id="KW-0238">DNA-binding</keyword>
<comment type="similarity">
    <text evidence="1">Belongs to the 'phage' integrase family.</text>
</comment>
<dbReference type="GO" id="GO:0003677">
    <property type="term" value="F:DNA binding"/>
    <property type="evidence" value="ECO:0007669"/>
    <property type="project" value="UniProtKB-UniRule"/>
</dbReference>
<evidence type="ECO:0000256" key="3">
    <source>
        <dbReference type="ARBA" id="ARBA00023125"/>
    </source>
</evidence>
<keyword evidence="4" id="KW-0233">DNA recombination</keyword>
<evidence type="ECO:0000256" key="2">
    <source>
        <dbReference type="ARBA" id="ARBA00022908"/>
    </source>
</evidence>
<dbReference type="InterPro" id="IPR025166">
    <property type="entry name" value="Integrase_DNA_bind_dom"/>
</dbReference>
<evidence type="ECO:0000313" key="8">
    <source>
        <dbReference type="EMBL" id="PRD66433.1"/>
    </source>
</evidence>
<evidence type="ECO:0000259" key="7">
    <source>
        <dbReference type="PROSITE" id="PS51900"/>
    </source>
</evidence>
<dbReference type="Proteomes" id="UP000238589">
    <property type="component" value="Unassembled WGS sequence"/>
</dbReference>
<dbReference type="InterPro" id="IPR011010">
    <property type="entry name" value="DNA_brk_join_enz"/>
</dbReference>